<comment type="catalytic activity">
    <reaction evidence="11">
        <text>5-methyltetrahydropteroyltri-L-glutamate + L-homocysteine = tetrahydropteroyltri-L-glutamate + L-methionine</text>
        <dbReference type="Rhea" id="RHEA:21196"/>
        <dbReference type="ChEBI" id="CHEBI:57844"/>
        <dbReference type="ChEBI" id="CHEBI:58140"/>
        <dbReference type="ChEBI" id="CHEBI:58199"/>
        <dbReference type="ChEBI" id="CHEBI:58207"/>
        <dbReference type="EC" id="2.1.1.14"/>
    </reaction>
</comment>
<keyword evidence="8 11" id="KW-0677">Repeat</keyword>
<feature type="binding site" evidence="13">
    <location>
        <position position="665"/>
    </location>
    <ligand>
        <name>Zn(2+)</name>
        <dbReference type="ChEBI" id="CHEBI:29105"/>
        <label>1</label>
        <note>catalytic</note>
    </ligand>
</feature>
<gene>
    <name evidence="11" type="primary">metE</name>
    <name evidence="17" type="ORF">BLA18112_06915</name>
</gene>
<feature type="binding site" evidence="12">
    <location>
        <position position="19"/>
    </location>
    <ligand>
        <name>5-methyltetrahydropteroyltri-L-glutamate</name>
        <dbReference type="ChEBI" id="CHEBI:58207"/>
    </ligand>
</feature>
<keyword evidence="4 11" id="KW-0489">Methyltransferase</keyword>
<dbReference type="RefSeq" id="WP_175047244.1">
    <property type="nucleotide sequence ID" value="NZ_CABVQI010000031.1"/>
</dbReference>
<feature type="binding site" evidence="13">
    <location>
        <position position="735"/>
    </location>
    <ligand>
        <name>Zn(2+)</name>
        <dbReference type="ChEBI" id="CHEBI:29105"/>
        <label>1</label>
        <note>catalytic</note>
    </ligand>
</feature>
<dbReference type="GO" id="GO:0071265">
    <property type="term" value="P:L-methionine biosynthetic process"/>
    <property type="evidence" value="ECO:0007669"/>
    <property type="project" value="UniProtKB-ARBA"/>
</dbReference>
<protein>
    <recommendedName>
        <fullName evidence="11">5-methyltetrahydropteroyltriglutamate--homocysteine methyltransferase</fullName>
        <ecNumber evidence="11">2.1.1.14</ecNumber>
    </recommendedName>
    <alternativeName>
        <fullName evidence="11">Cobalamin-independent methionine synthase</fullName>
    </alternativeName>
    <alternativeName>
        <fullName evidence="11">Methionine synthase, vitamin-B12 independent isozyme</fullName>
    </alternativeName>
</protein>
<feature type="binding site" evidence="11">
    <location>
        <position position="674"/>
    </location>
    <ligand>
        <name>Zn(2+)</name>
        <dbReference type="ChEBI" id="CHEBI:29105"/>
        <note>catalytic</note>
    </ligand>
</feature>
<comment type="similarity">
    <text evidence="3 11">Belongs to the vitamin-B12 independent methionine synthase family.</text>
</comment>
<dbReference type="EC" id="2.1.1.14" evidence="11"/>
<feature type="binding site" evidence="11">
    <location>
        <begin position="16"/>
        <end position="19"/>
    </location>
    <ligand>
        <name>5-methyltetrahydropteroyltri-L-glutamate</name>
        <dbReference type="ChEBI" id="CHEBI:58207"/>
    </ligand>
</feature>
<evidence type="ECO:0000256" key="11">
    <source>
        <dbReference type="HAMAP-Rule" id="MF_00172"/>
    </source>
</evidence>
<feature type="binding site" evidence="11 12">
    <location>
        <position position="608"/>
    </location>
    <ligand>
        <name>L-methionine</name>
        <dbReference type="ChEBI" id="CHEBI:57844"/>
    </ligand>
</feature>
<evidence type="ECO:0000313" key="18">
    <source>
        <dbReference type="Proteomes" id="UP000494274"/>
    </source>
</evidence>
<name>A0A6P3AJL3_BURL3</name>
<dbReference type="InterPro" id="IPR038071">
    <property type="entry name" value="UROD/MetE-like_sf"/>
</dbReference>
<dbReference type="GO" id="GO:0008270">
    <property type="term" value="F:zinc ion binding"/>
    <property type="evidence" value="ECO:0007669"/>
    <property type="project" value="InterPro"/>
</dbReference>
<keyword evidence="9 11" id="KW-0862">Zinc</keyword>
<feature type="binding site" evidence="13">
    <location>
        <position position="674"/>
    </location>
    <ligand>
        <name>Zn(2+)</name>
        <dbReference type="ChEBI" id="CHEBI:29105"/>
        <label>1</label>
        <note>catalytic</note>
    </ligand>
</feature>
<evidence type="ECO:0000259" key="16">
    <source>
        <dbReference type="Pfam" id="PF08267"/>
    </source>
</evidence>
<dbReference type="FunFam" id="3.20.20.210:FF:000002">
    <property type="entry name" value="5-methyltetrahydropteroyltriglutamate--homocysteine methyltransferase"/>
    <property type="match status" value="1"/>
</dbReference>
<dbReference type="PANTHER" id="PTHR30519">
    <property type="entry name" value="5-METHYLTETRAHYDROPTEROYLTRIGLUTAMATE--HOMOCYSTEINE METHYLTRANSFERASE"/>
    <property type="match status" value="1"/>
</dbReference>
<feature type="binding site" evidence="11">
    <location>
        <position position="652"/>
    </location>
    <ligand>
        <name>Zn(2+)</name>
        <dbReference type="ChEBI" id="CHEBI:29105"/>
        <note>catalytic</note>
    </ligand>
</feature>
<dbReference type="AlphaFoldDB" id="A0A6P3AJL3"/>
<dbReference type="EMBL" id="CABVQI010000031">
    <property type="protein sequence ID" value="VWD42919.1"/>
    <property type="molecule type" value="Genomic_DNA"/>
</dbReference>
<evidence type="ECO:0000256" key="4">
    <source>
        <dbReference type="ARBA" id="ARBA00022603"/>
    </source>
</evidence>
<evidence type="ECO:0000256" key="9">
    <source>
        <dbReference type="ARBA" id="ARBA00022833"/>
    </source>
</evidence>
<evidence type="ECO:0000256" key="1">
    <source>
        <dbReference type="ARBA" id="ARBA00002777"/>
    </source>
</evidence>
<dbReference type="InterPro" id="IPR006276">
    <property type="entry name" value="Cobalamin-indep_Met_synthase"/>
</dbReference>
<dbReference type="HAMAP" id="MF_00172">
    <property type="entry name" value="Meth_synth"/>
    <property type="match status" value="1"/>
</dbReference>
<evidence type="ECO:0000256" key="5">
    <source>
        <dbReference type="ARBA" id="ARBA00022605"/>
    </source>
</evidence>
<feature type="binding site" evidence="11 12">
    <location>
        <begin position="440"/>
        <end position="442"/>
    </location>
    <ligand>
        <name>L-homocysteine</name>
        <dbReference type="ChEBI" id="CHEBI:58199"/>
    </ligand>
</feature>
<proteinExistence type="inferred from homology"/>
<dbReference type="SUPFAM" id="SSF51726">
    <property type="entry name" value="UROD/MetE-like"/>
    <property type="match status" value="2"/>
</dbReference>
<evidence type="ECO:0000259" key="15">
    <source>
        <dbReference type="Pfam" id="PF01717"/>
    </source>
</evidence>
<evidence type="ECO:0000256" key="10">
    <source>
        <dbReference type="ARBA" id="ARBA00023167"/>
    </source>
</evidence>
<keyword evidence="7 11" id="KW-0479">Metal-binding</keyword>
<comment type="pathway">
    <text evidence="2 11">Amino-acid biosynthesis; L-methionine biosynthesis via de novo pathway; L-methionine from L-homocysteine (MetE route): step 1/1.</text>
</comment>
<feature type="domain" description="Cobalamin-independent methionine synthase MetE N-terminal" evidence="16">
    <location>
        <begin position="4"/>
        <end position="318"/>
    </location>
</feature>
<dbReference type="FunFam" id="3.20.20.210:FF:000003">
    <property type="entry name" value="5-methyltetrahydropteroyltriglutamate--homocysteine methyltransferase"/>
    <property type="match status" value="1"/>
</dbReference>
<feature type="binding site" evidence="13">
    <location>
        <position position="650"/>
    </location>
    <ligand>
        <name>Zn(2+)</name>
        <dbReference type="ChEBI" id="CHEBI:29105"/>
        <label>1</label>
        <note>catalytic</note>
    </ligand>
</feature>
<sequence length="764" mass="85033">MVTTHNLGFPRIGAKRELKFGLERYWKGESSRDELKALGAELRQRHWNDQRDLGLAPIGDFAFYDQVLDMSFTLGNLPKRVQGFHGDVLDNYFRVARGRSAQSAEEHAACCGGVSAGEMTKWFDTNYHYIVPEFHADTNFSLDPSRLLQELAEAQAQGVAAKPVILGPVTYLWLGKAKDDSDRLALLQKLLPVYGALLDTLTAQGVEWVQVDEPILVTELDAEWQQAFKTAYAALETRRIKVLLATYFGQLQGNLALASSLPVDGLHVDAINARDEVDALARELPAGRVLSVGAINGRNIWKTDLNAALDWLEPLAKQLGDRLWLAPSCSLLHVPVDLASEAKLDAEIRSWLAFALQKLDELKVLATALNQGRDKVADALAANAAAIHSRRHSPRVNNPAVKAAIARIDAQLGNRVSPYTQRAPKQSARLNLPAFPTTTIGSFPQTGEIRQARSQFKAGALDEAGYRKAMQAEIERSVREQEALELDVLVHGEAERNDMVEYFGEQLDGYAFSQFGWVQSYGSRCVKPPILFGDISRPKAMTVEWITYAQSLTNKPMKGMLTGPVTILNWSFVRDDQPRSVSCYQLALAIREEVLDLEKAGVRVIQIDEAALREGLPLRRAQWGEYLKWAVESFRITANGVQDDTQIHTHMCYSEFNDIIASIADMDADVITIETSRSDMELLDAFDHFKYPNEIGPGVYDIHSPNIPTQEHIVGLMKKAAERIPAERLWVNPDCGLKTRQWAEVIPALTNMVAAAKTLRSRAQ</sequence>
<feature type="binding site" evidence="13">
    <location>
        <position position="652"/>
    </location>
    <ligand>
        <name>Zn(2+)</name>
        <dbReference type="ChEBI" id="CHEBI:29105"/>
        <label>1</label>
        <note>catalytic</note>
    </ligand>
</feature>
<evidence type="ECO:0000313" key="17">
    <source>
        <dbReference type="EMBL" id="VWD42919.1"/>
    </source>
</evidence>
<evidence type="ECO:0000256" key="7">
    <source>
        <dbReference type="ARBA" id="ARBA00022723"/>
    </source>
</evidence>
<feature type="binding site" evidence="11">
    <location>
        <position position="650"/>
    </location>
    <ligand>
        <name>Zn(2+)</name>
        <dbReference type="ChEBI" id="CHEBI:29105"/>
        <note>catalytic</note>
    </ligand>
</feature>
<evidence type="ECO:0000256" key="2">
    <source>
        <dbReference type="ARBA" id="ARBA00004681"/>
    </source>
</evidence>
<feature type="binding site" evidence="11">
    <location>
        <position position="121"/>
    </location>
    <ligand>
        <name>5-methyltetrahydropteroyltri-L-glutamate</name>
        <dbReference type="ChEBI" id="CHEBI:58207"/>
    </ligand>
</feature>
<comment type="function">
    <text evidence="1 11">Catalyzes the transfer of a methyl group from 5-methyltetrahydrofolate to homocysteine resulting in methionine formation.</text>
</comment>
<comment type="cofactor">
    <cofactor evidence="13">
        <name>Zn(2+)</name>
        <dbReference type="ChEBI" id="CHEBI:29105"/>
    </cofactor>
    <text evidence="13">Binds 2 Zn(2+) ions per subunit.</text>
</comment>
<dbReference type="GO" id="GO:0003871">
    <property type="term" value="F:5-methyltetrahydropteroyltriglutamate-homocysteine S-methyltransferase activity"/>
    <property type="evidence" value="ECO:0007669"/>
    <property type="project" value="UniProtKB-UniRule"/>
</dbReference>
<dbReference type="NCBIfam" id="NF003556">
    <property type="entry name" value="PRK05222.1"/>
    <property type="match status" value="1"/>
</dbReference>
<accession>A0A6P3AJL3</accession>
<dbReference type="Pfam" id="PF01717">
    <property type="entry name" value="Meth_synt_2"/>
    <property type="match status" value="1"/>
</dbReference>
<feature type="binding site" evidence="11 12">
    <location>
        <begin position="440"/>
        <end position="442"/>
    </location>
    <ligand>
        <name>L-methionine</name>
        <dbReference type="ChEBI" id="CHEBI:57844"/>
    </ligand>
</feature>
<evidence type="ECO:0000256" key="6">
    <source>
        <dbReference type="ARBA" id="ARBA00022679"/>
    </source>
</evidence>
<feature type="binding site" evidence="11 12">
    <location>
        <position position="608"/>
    </location>
    <ligand>
        <name>L-homocysteine</name>
        <dbReference type="ChEBI" id="CHEBI:58199"/>
    </ligand>
</feature>
<dbReference type="UniPathway" id="UPA00051">
    <property type="reaction ID" value="UER00082"/>
</dbReference>
<dbReference type="Proteomes" id="UP000494274">
    <property type="component" value="Unassembled WGS sequence"/>
</dbReference>
<dbReference type="InterPro" id="IPR013215">
    <property type="entry name" value="Cbl-indep_Met_Synth_N"/>
</dbReference>
<feature type="binding site" evidence="11 12">
    <location>
        <position position="570"/>
    </location>
    <ligand>
        <name>5-methyltetrahydropteroyltri-L-glutamate</name>
        <dbReference type="ChEBI" id="CHEBI:58207"/>
    </ligand>
</feature>
<dbReference type="InterPro" id="IPR002629">
    <property type="entry name" value="Met_Synth_C/arc"/>
</dbReference>
<evidence type="ECO:0000256" key="8">
    <source>
        <dbReference type="ARBA" id="ARBA00022737"/>
    </source>
</evidence>
<feature type="binding site" evidence="12">
    <location>
        <position position="126"/>
    </location>
    <ligand>
        <name>5-methyltetrahydropteroyltri-L-glutamate</name>
        <dbReference type="ChEBI" id="CHEBI:58207"/>
    </ligand>
</feature>
<dbReference type="CDD" id="cd03311">
    <property type="entry name" value="CIMS_C_terminal_like"/>
    <property type="match status" value="1"/>
</dbReference>
<dbReference type="Pfam" id="PF08267">
    <property type="entry name" value="Meth_synt_1"/>
    <property type="match status" value="1"/>
</dbReference>
<feature type="active site" description="Proton donor" evidence="11 14">
    <location>
        <position position="703"/>
    </location>
</feature>
<feature type="binding site" evidence="11">
    <location>
        <position position="493"/>
    </location>
    <ligand>
        <name>L-homocysteine</name>
        <dbReference type="ChEBI" id="CHEBI:58199"/>
    </ligand>
</feature>
<keyword evidence="10 11" id="KW-0486">Methionine biosynthesis</keyword>
<dbReference type="PIRSF" id="PIRSF000382">
    <property type="entry name" value="MeTrfase_B12_ind"/>
    <property type="match status" value="1"/>
</dbReference>
<evidence type="ECO:0000256" key="14">
    <source>
        <dbReference type="PIRSR" id="PIRSR000382-3"/>
    </source>
</evidence>
<evidence type="ECO:0000256" key="3">
    <source>
        <dbReference type="ARBA" id="ARBA00009553"/>
    </source>
</evidence>
<feature type="binding site" evidence="11">
    <location>
        <position position="614"/>
    </location>
    <ligand>
        <name>5-methyltetrahydropteroyltri-L-glutamate</name>
        <dbReference type="ChEBI" id="CHEBI:58207"/>
    </ligand>
</feature>
<dbReference type="Gene3D" id="3.20.20.210">
    <property type="match status" value="2"/>
</dbReference>
<feature type="binding site" evidence="11 12">
    <location>
        <begin position="524"/>
        <end position="525"/>
    </location>
    <ligand>
        <name>5-methyltetrahydropteroyltri-L-glutamate</name>
        <dbReference type="ChEBI" id="CHEBI:58207"/>
    </ligand>
</feature>
<dbReference type="CDD" id="cd03312">
    <property type="entry name" value="CIMS_N_terminal_like"/>
    <property type="match status" value="1"/>
</dbReference>
<feature type="binding site" evidence="11 12">
    <location>
        <position position="493"/>
    </location>
    <ligand>
        <name>L-methionine</name>
        <dbReference type="ChEBI" id="CHEBI:57844"/>
    </ligand>
</feature>
<dbReference type="GO" id="GO:0032259">
    <property type="term" value="P:methylation"/>
    <property type="evidence" value="ECO:0007669"/>
    <property type="project" value="UniProtKB-KW"/>
</dbReference>
<evidence type="ECO:0000256" key="13">
    <source>
        <dbReference type="PIRSR" id="PIRSR000382-2"/>
    </source>
</evidence>
<keyword evidence="5 11" id="KW-0028">Amino-acid biosynthesis</keyword>
<dbReference type="NCBIfam" id="TIGR01371">
    <property type="entry name" value="met_syn_B12ind"/>
    <property type="match status" value="1"/>
</dbReference>
<feature type="binding site" evidence="11">
    <location>
        <position position="735"/>
    </location>
    <ligand>
        <name>Zn(2+)</name>
        <dbReference type="ChEBI" id="CHEBI:29105"/>
        <note>catalytic</note>
    </ligand>
</feature>
<comment type="cofactor">
    <cofactor evidence="11">
        <name>Zn(2+)</name>
        <dbReference type="ChEBI" id="CHEBI:29105"/>
    </cofactor>
    <text evidence="11">Binds 1 zinc ion per subunit.</text>
</comment>
<feature type="domain" description="Cobalamin-independent methionine synthase MetE C-terminal/archaeal" evidence="15">
    <location>
        <begin position="435"/>
        <end position="757"/>
    </location>
</feature>
<organism evidence="17 18">
    <name type="scientific">Burkholderia lata (strain ATCC 17760 / DSM 23089 / LMG 22485 / NCIMB 9086 / R18194 / 383)</name>
    <dbReference type="NCBI Taxonomy" id="482957"/>
    <lineage>
        <taxon>Bacteria</taxon>
        <taxon>Pseudomonadati</taxon>
        <taxon>Pseudomonadota</taxon>
        <taxon>Betaproteobacteria</taxon>
        <taxon>Burkholderiales</taxon>
        <taxon>Burkholderiaceae</taxon>
        <taxon>Burkholderia</taxon>
        <taxon>Burkholderia cepacia complex</taxon>
    </lineage>
</organism>
<evidence type="ECO:0000256" key="12">
    <source>
        <dbReference type="PIRSR" id="PIRSR000382-1"/>
    </source>
</evidence>
<keyword evidence="6 11" id="KW-0808">Transferase</keyword>
<reference evidence="17 18" key="1">
    <citation type="submission" date="2019-09" db="EMBL/GenBank/DDBJ databases">
        <authorList>
            <person name="Depoorter E."/>
        </authorList>
    </citation>
    <scope>NUCLEOTIDE SEQUENCE [LARGE SCALE GENOMIC DNA]</scope>
    <source>
        <strain evidence="17">R-18112</strain>
    </source>
</reference>